<dbReference type="PANTHER" id="PTHR23354:SF62">
    <property type="entry name" value="MUSTARD, ISOFORM V"/>
    <property type="match status" value="1"/>
</dbReference>
<dbReference type="Pfam" id="PF04727">
    <property type="entry name" value="ELMO_CED12"/>
    <property type="match status" value="1"/>
</dbReference>
<comment type="subcellular location">
    <subcellularLocation>
        <location evidence="1">Mitochondrion</location>
    </subcellularLocation>
</comment>
<feature type="domain" description="RUN" evidence="7">
    <location>
        <begin position="44"/>
        <end position="186"/>
    </location>
</feature>
<evidence type="ECO:0000313" key="10">
    <source>
        <dbReference type="EMBL" id="CAH0518424.1"/>
    </source>
</evidence>
<dbReference type="SUPFAM" id="SSF48350">
    <property type="entry name" value="GTPase activation domain, GAP"/>
    <property type="match status" value="1"/>
</dbReference>
<evidence type="ECO:0000313" key="11">
    <source>
        <dbReference type="Proteomes" id="UP001158986"/>
    </source>
</evidence>
<comment type="similarity">
    <text evidence="2">Belongs to the OXR1 family.</text>
</comment>
<evidence type="ECO:0000259" key="9">
    <source>
        <dbReference type="PROSITE" id="PS51886"/>
    </source>
</evidence>
<dbReference type="SMART" id="SM00584">
    <property type="entry name" value="TLDc"/>
    <property type="match status" value="1"/>
</dbReference>
<dbReference type="PROSITE" id="PS50826">
    <property type="entry name" value="RUN"/>
    <property type="match status" value="1"/>
</dbReference>
<feature type="compositionally biased region" description="Basic and acidic residues" evidence="5">
    <location>
        <begin position="800"/>
        <end position="810"/>
    </location>
</feature>
<dbReference type="PROSITE" id="PS51335">
    <property type="entry name" value="ELMO"/>
    <property type="match status" value="1"/>
</dbReference>
<dbReference type="InterPro" id="IPR006571">
    <property type="entry name" value="TLDc_dom"/>
</dbReference>
<dbReference type="Pfam" id="PF02759">
    <property type="entry name" value="RUN"/>
    <property type="match status" value="1"/>
</dbReference>
<feature type="domain" description="ELMO" evidence="8">
    <location>
        <begin position="593"/>
        <end position="772"/>
    </location>
</feature>
<evidence type="ECO:0000256" key="1">
    <source>
        <dbReference type="ARBA" id="ARBA00004173"/>
    </source>
</evidence>
<dbReference type="InterPro" id="IPR008936">
    <property type="entry name" value="Rho_GTPase_activation_prot"/>
</dbReference>
<gene>
    <name evidence="10" type="ORF">PBS001_LOCUS4997</name>
</gene>
<sequence>MVLHKEQKKNVVELLNTTKEQQSNTFIGLNHELSLPREKRHPVTECDPCVIELCMAIEECLVLGLKPRYNTDHREKGEEEEEASWWHVLYASTLIIDEPTLVQSVLSAAFLAETDVGKARCWLKIALNNHTIESSIMMVFSMACEHLIHDSYEERSLVRCSQGLGLFLELIIALREVHFAIKVSGEPFQVSKPAALARLEPIYEGDSGELVSAITDEDIAAAVGVTPSRAGSLLPLVDTTEPIELKIKDANDQRIQDTVTVEEDVIQFSSALFPHRRKSIKPWQYVFGISLASLTKNPYHSRYALIDPLLALPNVLNDCVAILRQNPDTPRLFRTTVLNIRVNQLREIVETKGAVPEDLDPQCAGALLLDFLKNLPDSLLTDDKYDAFVAAGQLRDEDASVRNVTCLVNDLPVPCQIVLKHVISLMHFLQQPEHSGKNGVDIFTASTILAPAIAFKSNLGSGSSSERPRGQPHSPHQDLRYAAVGAQVVERMIRHYATIFHSVRLLIIDALEHLEAKKEALGMVSHRLKLQPQMDILSDRQQVNEISRLFRDYLEHCDGPIFSASVSSTTEQAVECLKIEVVADLENTCQRNTTVKLGQDLQKSTVAAPAASSTSGASLSTMEAIGDDLVSVWEQFGFNGPTIVENFEKGGVLMLQALLYWLKNDPDALSLLKMRALPSKLPSYDAGLVASSICESLVKLLKLSLTPKCPEVDMVAMSLEPFWKLFDEDMFFNKLFMLMFLVFDRLWSELDPNTASFAHVITETEEHINELLKEAPTTAATVKDLQVEWKAIQTRRCKEAKEEEEQRVPVEDEAPQIAATSDSSIPSPSFRRSKNKSSFDLKLDDSNFKLLDTSRILTREHVAHIGNALPITSQLCRWYCIYSVASNGSALETFLLLAKRQRPTLLVIKDAEGNVFGGFASDEWHHAFHYYGTGESFLFSFASSSAVGEFMKYPWSRKNSYFMLCSDESLIMGGGGNFGLFLDSDLSSGTSGACETFDSPPLTPSQQFSCVQLELWGFTTGDKPLHLGERQRKSVLG</sequence>
<proteinExistence type="inferred from homology"/>
<feature type="domain" description="Rho-GAP" evidence="6">
    <location>
        <begin position="289"/>
        <end position="500"/>
    </location>
</feature>
<dbReference type="PROSITE" id="PS50238">
    <property type="entry name" value="RHOGAP"/>
    <property type="match status" value="1"/>
</dbReference>
<evidence type="ECO:0000256" key="5">
    <source>
        <dbReference type="SAM" id="MobiDB-lite"/>
    </source>
</evidence>
<dbReference type="InterPro" id="IPR000198">
    <property type="entry name" value="RhoGAP_dom"/>
</dbReference>
<dbReference type="Gene3D" id="1.10.555.10">
    <property type="entry name" value="Rho GTPase activation protein"/>
    <property type="match status" value="1"/>
</dbReference>
<feature type="region of interest" description="Disordered" evidence="5">
    <location>
        <begin position="800"/>
        <end position="835"/>
    </location>
</feature>
<protein>
    <recommendedName>
        <fullName evidence="4">Oxidation resistance protein 1</fullName>
    </recommendedName>
</protein>
<evidence type="ECO:0000259" key="8">
    <source>
        <dbReference type="PROSITE" id="PS51335"/>
    </source>
</evidence>
<dbReference type="Gene3D" id="1.20.58.900">
    <property type="match status" value="1"/>
</dbReference>
<keyword evidence="11" id="KW-1185">Reference proteome</keyword>
<dbReference type="SUPFAM" id="SSF140741">
    <property type="entry name" value="RUN domain-like"/>
    <property type="match status" value="1"/>
</dbReference>
<accession>A0ABN8D2A5</accession>
<reference evidence="10 11" key="1">
    <citation type="submission" date="2021-11" db="EMBL/GenBank/DDBJ databases">
        <authorList>
            <person name="Islam A."/>
            <person name="Islam S."/>
            <person name="Flora M.S."/>
            <person name="Rahman M."/>
            <person name="Ziaur R.M."/>
            <person name="Epstein J.H."/>
            <person name="Hassan M."/>
            <person name="Klassen M."/>
            <person name="Woodard K."/>
            <person name="Webb A."/>
            <person name="Webby R.J."/>
            <person name="El Zowalaty M.E."/>
        </authorList>
    </citation>
    <scope>NUCLEOTIDE SEQUENCE [LARGE SCALE GENOMIC DNA]</scope>
    <source>
        <strain evidence="10">Pbs1</strain>
    </source>
</reference>
<dbReference type="InterPro" id="IPR004012">
    <property type="entry name" value="Run_dom"/>
</dbReference>
<dbReference type="CDD" id="cd17671">
    <property type="entry name" value="RUN"/>
    <property type="match status" value="1"/>
</dbReference>
<dbReference type="PANTHER" id="PTHR23354">
    <property type="entry name" value="NUCLEOLAR PROTEIN 7/ESTROGEN RECEPTOR COACTIVATOR-RELATED"/>
    <property type="match status" value="1"/>
</dbReference>
<evidence type="ECO:0000259" key="7">
    <source>
        <dbReference type="PROSITE" id="PS50826"/>
    </source>
</evidence>
<feature type="compositionally biased region" description="Polar residues" evidence="5">
    <location>
        <begin position="818"/>
        <end position="827"/>
    </location>
</feature>
<dbReference type="Pfam" id="PF07534">
    <property type="entry name" value="TLD"/>
    <property type="match status" value="1"/>
</dbReference>
<feature type="domain" description="TLDc" evidence="9">
    <location>
        <begin position="855"/>
        <end position="1019"/>
    </location>
</feature>
<dbReference type="EMBL" id="CAKLCB010000262">
    <property type="protein sequence ID" value="CAH0518424.1"/>
    <property type="molecule type" value="Genomic_DNA"/>
</dbReference>
<evidence type="ECO:0000259" key="6">
    <source>
        <dbReference type="PROSITE" id="PS50238"/>
    </source>
</evidence>
<keyword evidence="3" id="KW-0496">Mitochondrion</keyword>
<dbReference type="InterPro" id="IPR006816">
    <property type="entry name" value="ELMO_dom"/>
</dbReference>
<dbReference type="CDD" id="cd00159">
    <property type="entry name" value="RhoGAP"/>
    <property type="match status" value="1"/>
</dbReference>
<comment type="caution">
    <text evidence="10">The sequence shown here is derived from an EMBL/GenBank/DDBJ whole genome shotgun (WGS) entry which is preliminary data.</text>
</comment>
<name>A0ABN8D2A5_9STRA</name>
<dbReference type="InterPro" id="IPR037213">
    <property type="entry name" value="Run_dom_sf"/>
</dbReference>
<dbReference type="PROSITE" id="PS51886">
    <property type="entry name" value="TLDC"/>
    <property type="match status" value="1"/>
</dbReference>
<organism evidence="10 11">
    <name type="scientific">Peronospora belbahrii</name>
    <dbReference type="NCBI Taxonomy" id="622444"/>
    <lineage>
        <taxon>Eukaryota</taxon>
        <taxon>Sar</taxon>
        <taxon>Stramenopiles</taxon>
        <taxon>Oomycota</taxon>
        <taxon>Peronosporomycetes</taxon>
        <taxon>Peronosporales</taxon>
        <taxon>Peronosporaceae</taxon>
        <taxon>Peronospora</taxon>
    </lineage>
</organism>
<dbReference type="Proteomes" id="UP001158986">
    <property type="component" value="Unassembled WGS sequence"/>
</dbReference>
<dbReference type="SMART" id="SM00324">
    <property type="entry name" value="RhoGAP"/>
    <property type="match status" value="1"/>
</dbReference>
<dbReference type="Pfam" id="PF00620">
    <property type="entry name" value="RhoGAP"/>
    <property type="match status" value="1"/>
</dbReference>
<evidence type="ECO:0000256" key="4">
    <source>
        <dbReference type="ARBA" id="ARBA00040604"/>
    </source>
</evidence>
<evidence type="ECO:0000256" key="2">
    <source>
        <dbReference type="ARBA" id="ARBA00009540"/>
    </source>
</evidence>
<evidence type="ECO:0000256" key="3">
    <source>
        <dbReference type="ARBA" id="ARBA00023128"/>
    </source>
</evidence>